<dbReference type="PATRIC" id="fig|46224.3.peg.2041"/>
<dbReference type="Gene3D" id="1.10.260.40">
    <property type="entry name" value="lambda repressor-like DNA-binding domains"/>
    <property type="match status" value="1"/>
</dbReference>
<feature type="domain" description="HTH lacI-type" evidence="4">
    <location>
        <begin position="3"/>
        <end position="57"/>
    </location>
</feature>
<dbReference type="GO" id="GO:0003700">
    <property type="term" value="F:DNA-binding transcription factor activity"/>
    <property type="evidence" value="ECO:0007669"/>
    <property type="project" value="TreeGrafter"/>
</dbReference>
<organism evidence="5 6">
    <name type="scientific">Heyndrickxia sporothermodurans</name>
    <dbReference type="NCBI Taxonomy" id="46224"/>
    <lineage>
        <taxon>Bacteria</taxon>
        <taxon>Bacillati</taxon>
        <taxon>Bacillota</taxon>
        <taxon>Bacilli</taxon>
        <taxon>Bacillales</taxon>
        <taxon>Bacillaceae</taxon>
        <taxon>Heyndrickxia</taxon>
    </lineage>
</organism>
<dbReference type="Pfam" id="PF13377">
    <property type="entry name" value="Peripla_BP_3"/>
    <property type="match status" value="1"/>
</dbReference>
<evidence type="ECO:0000313" key="6">
    <source>
        <dbReference type="Proteomes" id="UP000075666"/>
    </source>
</evidence>
<dbReference type="CDD" id="cd01392">
    <property type="entry name" value="HTH_LacI"/>
    <property type="match status" value="1"/>
</dbReference>
<dbReference type="SUPFAM" id="SSF53822">
    <property type="entry name" value="Periplasmic binding protein-like I"/>
    <property type="match status" value="1"/>
</dbReference>
<dbReference type="PANTHER" id="PTHR30146:SF109">
    <property type="entry name" value="HTH-TYPE TRANSCRIPTIONAL REGULATOR GALS"/>
    <property type="match status" value="1"/>
</dbReference>
<evidence type="ECO:0000256" key="2">
    <source>
        <dbReference type="ARBA" id="ARBA00023125"/>
    </source>
</evidence>
<evidence type="ECO:0000256" key="3">
    <source>
        <dbReference type="ARBA" id="ARBA00023163"/>
    </source>
</evidence>
<keyword evidence="2" id="KW-0238">DNA-binding</keyword>
<dbReference type="Gene3D" id="3.40.50.2300">
    <property type="match status" value="2"/>
</dbReference>
<dbReference type="OrthoDB" id="9788209at2"/>
<evidence type="ECO:0000313" key="5">
    <source>
        <dbReference type="EMBL" id="KYD08877.1"/>
    </source>
</evidence>
<reference evidence="5 6" key="1">
    <citation type="submission" date="2016-01" db="EMBL/GenBank/DDBJ databases">
        <title>Genome Sequences of Twelve Sporeforming Bacillus Species Isolated from Foods.</title>
        <authorList>
            <person name="Berendsen E.M."/>
            <person name="Wells-Bennik M.H."/>
            <person name="Krawcyk A.O."/>
            <person name="De Jong A."/>
            <person name="Holsappel S."/>
            <person name="Eijlander R.T."/>
            <person name="Kuipers O.P."/>
        </authorList>
    </citation>
    <scope>NUCLEOTIDE SEQUENCE [LARGE SCALE GENOMIC DNA]</scope>
    <source>
        <strain evidence="5 6">B4102</strain>
    </source>
</reference>
<keyword evidence="1" id="KW-0805">Transcription regulation</keyword>
<accession>A0A150L991</accession>
<dbReference type="PROSITE" id="PS50932">
    <property type="entry name" value="HTH_LACI_2"/>
    <property type="match status" value="1"/>
</dbReference>
<dbReference type="Proteomes" id="UP000075666">
    <property type="component" value="Unassembled WGS sequence"/>
</dbReference>
<dbReference type="SUPFAM" id="SSF47413">
    <property type="entry name" value="lambda repressor-like DNA-binding domains"/>
    <property type="match status" value="1"/>
</dbReference>
<keyword evidence="3" id="KW-0804">Transcription</keyword>
<dbReference type="InterPro" id="IPR046335">
    <property type="entry name" value="LacI/GalR-like_sensor"/>
</dbReference>
<dbReference type="InterPro" id="IPR010982">
    <property type="entry name" value="Lambda_DNA-bd_dom_sf"/>
</dbReference>
<dbReference type="Pfam" id="PF00356">
    <property type="entry name" value="LacI"/>
    <property type="match status" value="1"/>
</dbReference>
<dbReference type="GO" id="GO:0000976">
    <property type="term" value="F:transcription cis-regulatory region binding"/>
    <property type="evidence" value="ECO:0007669"/>
    <property type="project" value="TreeGrafter"/>
</dbReference>
<dbReference type="PANTHER" id="PTHR30146">
    <property type="entry name" value="LACI-RELATED TRANSCRIPTIONAL REPRESSOR"/>
    <property type="match status" value="1"/>
</dbReference>
<keyword evidence="6" id="KW-1185">Reference proteome</keyword>
<dbReference type="InterPro" id="IPR028082">
    <property type="entry name" value="Peripla_BP_I"/>
</dbReference>
<evidence type="ECO:0000256" key="1">
    <source>
        <dbReference type="ARBA" id="ARBA00023015"/>
    </source>
</evidence>
<dbReference type="SMART" id="SM00354">
    <property type="entry name" value="HTH_LACI"/>
    <property type="match status" value="1"/>
</dbReference>
<evidence type="ECO:0000259" key="4">
    <source>
        <dbReference type="PROSITE" id="PS50932"/>
    </source>
</evidence>
<protein>
    <recommendedName>
        <fullName evidence="4">HTH lacI-type domain-containing protein</fullName>
    </recommendedName>
</protein>
<dbReference type="STRING" id="46224.B4102_1884"/>
<proteinExistence type="predicted"/>
<dbReference type="CDD" id="cd06294">
    <property type="entry name" value="PBP1_MalR-like"/>
    <property type="match status" value="1"/>
</dbReference>
<gene>
    <name evidence="5" type="ORF">B4102_1884</name>
</gene>
<dbReference type="RefSeq" id="WP_066229305.1">
    <property type="nucleotide sequence ID" value="NZ_JARMRX010000050.1"/>
</dbReference>
<dbReference type="EMBL" id="LQYN01000028">
    <property type="protein sequence ID" value="KYD08877.1"/>
    <property type="molecule type" value="Genomic_DNA"/>
</dbReference>
<name>A0A150L991_9BACI</name>
<sequence>MAVTIKDVARVAQVSPSTVSRVIADNPRISEETKRRVREAMDELGYHPNFQARSLVVKSTKTIGIIMPNSATQVLENPFFPEVLRGISLIARENRFGIYLSTGATQEEIFEEVIQMVQGRRVDGIILLYSKTDDKIMKYLLDEDFPFTVIGRPFHNAERITYVDNDNIYATKQVTKYLIDKGYKKIAFIGVNTEDVFTIDRMEGYKQAMEEAGIPIKEDYVIHEKWLKENEKEAIIDYFFSKELPTAIVLTDDFLAIKLMSIAEDLSIRVPEDISLVSFNNIMLCQYMRPPLSSVDINIFQLGLEAANCLLDKINHPETLPKRITIPAKMIERKTCAKIIKEQNE</sequence>
<comment type="caution">
    <text evidence="5">The sequence shown here is derived from an EMBL/GenBank/DDBJ whole genome shotgun (WGS) entry which is preliminary data.</text>
</comment>
<dbReference type="AlphaFoldDB" id="A0A150L991"/>
<dbReference type="InterPro" id="IPR000843">
    <property type="entry name" value="HTH_LacI"/>
</dbReference>
<dbReference type="PROSITE" id="PS00356">
    <property type="entry name" value="HTH_LACI_1"/>
    <property type="match status" value="1"/>
</dbReference>